<reference evidence="1" key="1">
    <citation type="journal article" date="2014" name="Front. Microbiol.">
        <title>High frequency of phylogenetically diverse reductive dehalogenase-homologous genes in deep subseafloor sedimentary metagenomes.</title>
        <authorList>
            <person name="Kawai M."/>
            <person name="Futagami T."/>
            <person name="Toyoda A."/>
            <person name="Takaki Y."/>
            <person name="Nishi S."/>
            <person name="Hori S."/>
            <person name="Arai W."/>
            <person name="Tsubouchi T."/>
            <person name="Morono Y."/>
            <person name="Uchiyama I."/>
            <person name="Ito T."/>
            <person name="Fujiyama A."/>
            <person name="Inagaki F."/>
            <person name="Takami H."/>
        </authorList>
    </citation>
    <scope>NUCLEOTIDE SEQUENCE</scope>
    <source>
        <strain evidence="1">Expedition CK06-06</strain>
    </source>
</reference>
<comment type="caution">
    <text evidence="1">The sequence shown here is derived from an EMBL/GenBank/DDBJ whole genome shotgun (WGS) entry which is preliminary data.</text>
</comment>
<dbReference type="EMBL" id="BARS01056310">
    <property type="protein sequence ID" value="GAG42346.1"/>
    <property type="molecule type" value="Genomic_DNA"/>
</dbReference>
<protein>
    <submittedName>
        <fullName evidence="1">Uncharacterized protein</fullName>
    </submittedName>
</protein>
<gene>
    <name evidence="1" type="ORF">S01H1_82964</name>
</gene>
<evidence type="ECO:0000313" key="1">
    <source>
        <dbReference type="EMBL" id="GAG42346.1"/>
    </source>
</evidence>
<proteinExistence type="predicted"/>
<name>X0Z108_9ZZZZ</name>
<organism evidence="1">
    <name type="scientific">marine sediment metagenome</name>
    <dbReference type="NCBI Taxonomy" id="412755"/>
    <lineage>
        <taxon>unclassified sequences</taxon>
        <taxon>metagenomes</taxon>
        <taxon>ecological metagenomes</taxon>
    </lineage>
</organism>
<sequence>DQTVTTTRTITTNSDANFVIDAFDTSVSDYANRSTIIVDPERMQLRYEEGDSSGSFNGYVEIDLDGSGITFTNTVTSAGIAYASDYSSNYTNRSLVDKAYADSVSLSQSDQVLTGARNLVGNSGTGSLHMEIYDLLSTTYTRRSDFDIHSTYVRMGHYSGDGSGSDEDSSFINFNATAITVN</sequence>
<accession>X0Z108</accession>
<feature type="non-terminal residue" evidence="1">
    <location>
        <position position="1"/>
    </location>
</feature>
<dbReference type="AlphaFoldDB" id="X0Z108"/>
<feature type="non-terminal residue" evidence="1">
    <location>
        <position position="182"/>
    </location>
</feature>